<gene>
    <name evidence="8" type="ORF">Esi_0018_0046</name>
</gene>
<dbReference type="Pfam" id="PF01412">
    <property type="entry name" value="ArfGap"/>
    <property type="match status" value="1"/>
</dbReference>
<dbReference type="Gene3D" id="1.10.220.150">
    <property type="entry name" value="Arf GTPase activating protein"/>
    <property type="match status" value="1"/>
</dbReference>
<feature type="compositionally biased region" description="Gly residues" evidence="6">
    <location>
        <begin position="136"/>
        <end position="158"/>
    </location>
</feature>
<dbReference type="GO" id="GO:0000139">
    <property type="term" value="C:Golgi membrane"/>
    <property type="evidence" value="ECO:0007669"/>
    <property type="project" value="TreeGrafter"/>
</dbReference>
<evidence type="ECO:0000259" key="7">
    <source>
        <dbReference type="PROSITE" id="PS50115"/>
    </source>
</evidence>
<dbReference type="eggNOG" id="KOG0704">
    <property type="taxonomic scope" value="Eukaryota"/>
</dbReference>
<dbReference type="PANTHER" id="PTHR46395">
    <property type="entry name" value="ADP-RIBOSYLATION FACTOR GTPASE-ACTIVATING PROTEIN 1"/>
    <property type="match status" value="1"/>
</dbReference>
<feature type="domain" description="Arf-GAP" evidence="7">
    <location>
        <begin position="7"/>
        <end position="123"/>
    </location>
</feature>
<evidence type="ECO:0000256" key="1">
    <source>
        <dbReference type="ARBA" id="ARBA00022468"/>
    </source>
</evidence>
<feature type="compositionally biased region" description="Low complexity" evidence="6">
    <location>
        <begin position="204"/>
        <end position="213"/>
    </location>
</feature>
<dbReference type="AlphaFoldDB" id="D7FNH5"/>
<dbReference type="Proteomes" id="UP000002630">
    <property type="component" value="Linkage Group LG02"/>
</dbReference>
<evidence type="ECO:0000256" key="2">
    <source>
        <dbReference type="ARBA" id="ARBA00022723"/>
    </source>
</evidence>
<dbReference type="EMBL" id="FN648291">
    <property type="protein sequence ID" value="CBJ25986.1"/>
    <property type="molecule type" value="Genomic_DNA"/>
</dbReference>
<dbReference type="InterPro" id="IPR001164">
    <property type="entry name" value="ArfGAP_dom"/>
</dbReference>
<name>D7FNH5_ECTSI</name>
<feature type="region of interest" description="Disordered" evidence="6">
    <location>
        <begin position="365"/>
        <end position="482"/>
    </location>
</feature>
<dbReference type="PRINTS" id="PR00405">
    <property type="entry name" value="REVINTRACTNG"/>
</dbReference>
<dbReference type="PROSITE" id="PS50115">
    <property type="entry name" value="ARFGAP"/>
    <property type="match status" value="1"/>
</dbReference>
<dbReference type="GO" id="GO:0030100">
    <property type="term" value="P:regulation of endocytosis"/>
    <property type="evidence" value="ECO:0007669"/>
    <property type="project" value="TreeGrafter"/>
</dbReference>
<keyword evidence="9" id="KW-1185">Reference proteome</keyword>
<evidence type="ECO:0000256" key="5">
    <source>
        <dbReference type="PROSITE-ProRule" id="PRU00288"/>
    </source>
</evidence>
<dbReference type="GO" id="GO:0005096">
    <property type="term" value="F:GTPase activator activity"/>
    <property type="evidence" value="ECO:0007669"/>
    <property type="project" value="UniProtKB-KW"/>
</dbReference>
<dbReference type="EMBL" id="FN649727">
    <property type="protein sequence ID" value="CBJ25986.1"/>
    <property type="molecule type" value="Genomic_DNA"/>
</dbReference>
<proteinExistence type="predicted"/>
<protein>
    <recommendedName>
        <fullName evidence="7">Arf-GAP domain-containing protein</fullName>
    </recommendedName>
</protein>
<feature type="compositionally biased region" description="Gly residues" evidence="6">
    <location>
        <begin position="373"/>
        <end position="390"/>
    </location>
</feature>
<feature type="region of interest" description="Disordered" evidence="6">
    <location>
        <begin position="121"/>
        <end position="225"/>
    </location>
</feature>
<evidence type="ECO:0000313" key="9">
    <source>
        <dbReference type="Proteomes" id="UP000002630"/>
    </source>
</evidence>
<dbReference type="SUPFAM" id="SSF57863">
    <property type="entry name" value="ArfGap/RecO-like zinc finger"/>
    <property type="match status" value="1"/>
</dbReference>
<keyword evidence="2" id="KW-0479">Metal-binding</keyword>
<accession>D7FNH5</accession>
<dbReference type="CDD" id="cd08830">
    <property type="entry name" value="ArfGap_ArfGap1"/>
    <property type="match status" value="1"/>
</dbReference>
<evidence type="ECO:0000313" key="8">
    <source>
        <dbReference type="EMBL" id="CBJ25986.1"/>
    </source>
</evidence>
<dbReference type="PANTHER" id="PTHR46395:SF1">
    <property type="entry name" value="ADP-RIBOSYLATION FACTOR GTPASE-ACTIVATING PROTEIN 1"/>
    <property type="match status" value="1"/>
</dbReference>
<sequence>MSHAMDAGIQREIRALPGNTRCVDCGVANPQWASVSYGCVFCLECSGQHRGLGVHISFVRSITMDSWSEKQINMMRAGGNQKLIDWFQSHGVTSDQRIAKKYHSPAAELFRDRLLATVEGRPLPTELPQRPPPSSSGGGGGKYGGGFGNGSSGGGGGSTDQRGMERLAGETDSEYVARQTALRGEASARMRDKFGGSNRMQGLGSDSSYDPASGGYGGGGRGGGGMTADDIGGQIGVMGQKSMRFLSESFATLQTGVKETAHTLEEQQIGQSLSSGFQSVSAKLKDPELTQKVSASAAWGWGALSNQAGSLWSKATETVAGISEGDEPLKLYKAGDEAADGARHKPMVGFGAGAGAAAAAAASQGGASSSFSSGGGGNSGSGGWGGGGGSSAQEGSGIDDLLGSGWRDEPTPTPPLPPAAAVARPQSTSPPPSQPSYGSSLPKAPASVGAPASRKTATAAAAAAPAARAQEDDDFFGSFGVK</sequence>
<evidence type="ECO:0000256" key="6">
    <source>
        <dbReference type="SAM" id="MobiDB-lite"/>
    </source>
</evidence>
<evidence type="ECO:0000256" key="3">
    <source>
        <dbReference type="ARBA" id="ARBA00022771"/>
    </source>
</evidence>
<dbReference type="InterPro" id="IPR038508">
    <property type="entry name" value="ArfGAP_dom_sf"/>
</dbReference>
<dbReference type="GO" id="GO:0032012">
    <property type="term" value="P:regulation of ARF protein signal transduction"/>
    <property type="evidence" value="ECO:0007669"/>
    <property type="project" value="TreeGrafter"/>
</dbReference>
<dbReference type="OrthoDB" id="983479at2759"/>
<feature type="compositionally biased region" description="Gly residues" evidence="6">
    <location>
        <begin position="214"/>
        <end position="225"/>
    </location>
</feature>
<reference evidence="8 9" key="1">
    <citation type="journal article" date="2010" name="Nature">
        <title>The Ectocarpus genome and the independent evolution of multicellularity in brown algae.</title>
        <authorList>
            <person name="Cock J.M."/>
            <person name="Sterck L."/>
            <person name="Rouze P."/>
            <person name="Scornet D."/>
            <person name="Allen A.E."/>
            <person name="Amoutzias G."/>
            <person name="Anthouard V."/>
            <person name="Artiguenave F."/>
            <person name="Aury J.M."/>
            <person name="Badger J.H."/>
            <person name="Beszteri B."/>
            <person name="Billiau K."/>
            <person name="Bonnet E."/>
            <person name="Bothwell J.H."/>
            <person name="Bowler C."/>
            <person name="Boyen C."/>
            <person name="Brownlee C."/>
            <person name="Carrano C.J."/>
            <person name="Charrier B."/>
            <person name="Cho G.Y."/>
            <person name="Coelho S.M."/>
            <person name="Collen J."/>
            <person name="Corre E."/>
            <person name="Da Silva C."/>
            <person name="Delage L."/>
            <person name="Delaroque N."/>
            <person name="Dittami S.M."/>
            <person name="Doulbeau S."/>
            <person name="Elias M."/>
            <person name="Farnham G."/>
            <person name="Gachon C.M."/>
            <person name="Gschloessl B."/>
            <person name="Heesch S."/>
            <person name="Jabbari K."/>
            <person name="Jubin C."/>
            <person name="Kawai H."/>
            <person name="Kimura K."/>
            <person name="Kloareg B."/>
            <person name="Kupper F.C."/>
            <person name="Lang D."/>
            <person name="Le Bail A."/>
            <person name="Leblanc C."/>
            <person name="Lerouge P."/>
            <person name="Lohr M."/>
            <person name="Lopez P.J."/>
            <person name="Martens C."/>
            <person name="Maumus F."/>
            <person name="Michel G."/>
            <person name="Miranda-Saavedra D."/>
            <person name="Morales J."/>
            <person name="Moreau H."/>
            <person name="Motomura T."/>
            <person name="Nagasato C."/>
            <person name="Napoli C.A."/>
            <person name="Nelson D.R."/>
            <person name="Nyvall-Collen P."/>
            <person name="Peters A.F."/>
            <person name="Pommier C."/>
            <person name="Potin P."/>
            <person name="Poulain J."/>
            <person name="Quesneville H."/>
            <person name="Read B."/>
            <person name="Rensing S.A."/>
            <person name="Ritter A."/>
            <person name="Rousvoal S."/>
            <person name="Samanta M."/>
            <person name="Samson G."/>
            <person name="Schroeder D.C."/>
            <person name="Segurens B."/>
            <person name="Strittmatter M."/>
            <person name="Tonon T."/>
            <person name="Tregear J.W."/>
            <person name="Valentin K."/>
            <person name="von Dassow P."/>
            <person name="Yamagishi T."/>
            <person name="Van de Peer Y."/>
            <person name="Wincker P."/>
        </authorList>
    </citation>
    <scope>NUCLEOTIDE SEQUENCE [LARGE SCALE GENOMIC DNA]</scope>
    <source>
        <strain evidence="9">Ec32 / CCAP1310/4</strain>
    </source>
</reference>
<organism evidence="8 9">
    <name type="scientific">Ectocarpus siliculosus</name>
    <name type="common">Brown alga</name>
    <name type="synonym">Conferva siliculosa</name>
    <dbReference type="NCBI Taxonomy" id="2880"/>
    <lineage>
        <taxon>Eukaryota</taxon>
        <taxon>Sar</taxon>
        <taxon>Stramenopiles</taxon>
        <taxon>Ochrophyta</taxon>
        <taxon>PX clade</taxon>
        <taxon>Phaeophyceae</taxon>
        <taxon>Ectocarpales</taxon>
        <taxon>Ectocarpaceae</taxon>
        <taxon>Ectocarpus</taxon>
    </lineage>
</organism>
<keyword evidence="4" id="KW-0862">Zinc</keyword>
<feature type="compositionally biased region" description="Low complexity" evidence="6">
    <location>
        <begin position="450"/>
        <end position="468"/>
    </location>
</feature>
<dbReference type="SMART" id="SM00105">
    <property type="entry name" value="ArfGap"/>
    <property type="match status" value="1"/>
</dbReference>
<dbReference type="STRING" id="2880.D7FNH5"/>
<dbReference type="InterPro" id="IPR037278">
    <property type="entry name" value="ARFGAP/RecO"/>
</dbReference>
<evidence type="ECO:0000256" key="4">
    <source>
        <dbReference type="ARBA" id="ARBA00022833"/>
    </source>
</evidence>
<keyword evidence="1" id="KW-0343">GTPase activation</keyword>
<dbReference type="GO" id="GO:0008270">
    <property type="term" value="F:zinc ion binding"/>
    <property type="evidence" value="ECO:0007669"/>
    <property type="project" value="UniProtKB-KW"/>
</dbReference>
<keyword evidence="3 5" id="KW-0863">Zinc-finger</keyword>
<dbReference type="InParanoid" id="D7FNH5"/>